<dbReference type="RefSeq" id="WP_075870285.1">
    <property type="nucleotide sequence ID" value="NZ_LXYT01000002.1"/>
</dbReference>
<proteinExistence type="inferred from homology"/>
<dbReference type="OrthoDB" id="8328560at2"/>
<dbReference type="InterPro" id="IPR046358">
    <property type="entry name" value="Flagellin_C"/>
</dbReference>
<dbReference type="GO" id="GO:0009288">
    <property type="term" value="C:bacterial-type flagellum"/>
    <property type="evidence" value="ECO:0007669"/>
    <property type="project" value="UniProtKB-SubCell"/>
</dbReference>
<dbReference type="GO" id="GO:0005576">
    <property type="term" value="C:extracellular region"/>
    <property type="evidence" value="ECO:0007669"/>
    <property type="project" value="UniProtKB-SubCell"/>
</dbReference>
<dbReference type="Proteomes" id="UP000187344">
    <property type="component" value="Unassembled WGS sequence"/>
</dbReference>
<evidence type="ECO:0000259" key="5">
    <source>
        <dbReference type="Pfam" id="PF00669"/>
    </source>
</evidence>
<dbReference type="Gene3D" id="1.20.1330.10">
    <property type="entry name" value="f41 fragment of flagellin, N-terminal domain"/>
    <property type="match status" value="1"/>
</dbReference>
<feature type="domain" description="Flagellin N-terminal" evidence="5">
    <location>
        <begin position="7"/>
        <end position="123"/>
    </location>
</feature>
<accession>A0A1R0F8Y3</accession>
<feature type="compositionally biased region" description="Low complexity" evidence="4">
    <location>
        <begin position="209"/>
        <end position="219"/>
    </location>
</feature>
<name>A0A1R0F8Y3_9HYPH</name>
<comment type="caution">
    <text evidence="7">The sequence shown here is derived from an EMBL/GenBank/DDBJ whole genome shotgun (WGS) entry which is preliminary data.</text>
</comment>
<keyword evidence="2 3" id="KW-0975">Bacterial flagellum</keyword>
<evidence type="ECO:0000256" key="2">
    <source>
        <dbReference type="ARBA" id="ARBA00023143"/>
    </source>
</evidence>
<sequence length="404" mass="41844">MGTSLLTNQSAMNALQTLRSIGDSMDTTQRRVSTGLRINEASDNTAYWSISSMMKSDRNALSSVSDAMALGKSQIDVANATIDKSKDYLDNIQKSLTTAYEKGSGDVAKIQADIKANMNDIQSSVYSASLAEKNILGNSGESVRIAGSYRREGSNVYVDMIDVGGADLNFATKQADGTFDLSKGVLQSVFGTGFAASASANPGAQEENPAPSTPAADDPAGLKALDKTLVGAQSKYTQAQADLTAAKAAAAANPSDTSLQDAVTAAQGKVTSTKGGVDDALKPIVEAAGKMTVMDFVNTNFSGISSSTMEQVLKAVQSKVTTATSNVVTAGATLGAAKAQVTGQIDYVSKLMDAVDKGVGSLVDADMNAESARLASLQVQQQLGIQALSIANQNSQNILSLFRQ</sequence>
<dbReference type="InterPro" id="IPR001029">
    <property type="entry name" value="Flagellin_N"/>
</dbReference>
<keyword evidence="7" id="KW-0969">Cilium</keyword>
<evidence type="ECO:0000256" key="3">
    <source>
        <dbReference type="RuleBase" id="RU362073"/>
    </source>
</evidence>
<keyword evidence="7" id="KW-0282">Flagellum</keyword>
<dbReference type="PANTHER" id="PTHR42792">
    <property type="entry name" value="FLAGELLIN"/>
    <property type="match status" value="1"/>
</dbReference>
<feature type="region of interest" description="Disordered" evidence="4">
    <location>
        <begin position="197"/>
        <end position="220"/>
    </location>
</feature>
<evidence type="ECO:0000313" key="7">
    <source>
        <dbReference type="EMBL" id="OLY43425.1"/>
    </source>
</evidence>
<comment type="similarity">
    <text evidence="1 3">Belongs to the bacterial flagellin family.</text>
</comment>
<feature type="domain" description="Flagellin C-terminal" evidence="6">
    <location>
        <begin position="319"/>
        <end position="402"/>
    </location>
</feature>
<dbReference type="AlphaFoldDB" id="A0A1R0F8Y3"/>
<dbReference type="SUPFAM" id="SSF64518">
    <property type="entry name" value="Phase 1 flagellin"/>
    <property type="match status" value="1"/>
</dbReference>
<evidence type="ECO:0000259" key="6">
    <source>
        <dbReference type="Pfam" id="PF00700"/>
    </source>
</evidence>
<dbReference type="PANTHER" id="PTHR42792:SF2">
    <property type="entry name" value="FLAGELLIN"/>
    <property type="match status" value="1"/>
</dbReference>
<dbReference type="InterPro" id="IPR001492">
    <property type="entry name" value="Flagellin"/>
</dbReference>
<keyword evidence="3" id="KW-0964">Secreted</keyword>
<dbReference type="Pfam" id="PF00669">
    <property type="entry name" value="Flagellin_N"/>
    <property type="match status" value="1"/>
</dbReference>
<reference evidence="7 8" key="1">
    <citation type="submission" date="2016-12" db="EMBL/GenBank/DDBJ databases">
        <title>Comparative genomics of Bartonella apis.</title>
        <authorList>
            <person name="Engel P."/>
        </authorList>
    </citation>
    <scope>NUCLEOTIDE SEQUENCE [LARGE SCALE GENOMIC DNA]</scope>
    <source>
        <strain evidence="7 8">PEB0149</strain>
    </source>
</reference>
<keyword evidence="7" id="KW-0966">Cell projection</keyword>
<comment type="function">
    <text evidence="3">Flagellin is the subunit protein which polymerizes to form the filaments of bacterial flagella.</text>
</comment>
<comment type="subcellular location">
    <subcellularLocation>
        <location evidence="3">Secreted</location>
    </subcellularLocation>
    <subcellularLocation>
        <location evidence="3">Bacterial flagellum</location>
    </subcellularLocation>
</comment>
<evidence type="ECO:0000256" key="1">
    <source>
        <dbReference type="ARBA" id="ARBA00005709"/>
    </source>
</evidence>
<evidence type="ECO:0000256" key="4">
    <source>
        <dbReference type="SAM" id="MobiDB-lite"/>
    </source>
</evidence>
<keyword evidence="8" id="KW-1185">Reference proteome</keyword>
<evidence type="ECO:0000313" key="8">
    <source>
        <dbReference type="Proteomes" id="UP000187344"/>
    </source>
</evidence>
<organism evidence="7 8">
    <name type="scientific">Bartonella apis</name>
    <dbReference type="NCBI Taxonomy" id="1686310"/>
    <lineage>
        <taxon>Bacteria</taxon>
        <taxon>Pseudomonadati</taxon>
        <taxon>Pseudomonadota</taxon>
        <taxon>Alphaproteobacteria</taxon>
        <taxon>Hyphomicrobiales</taxon>
        <taxon>Bartonellaceae</taxon>
        <taxon>Bartonella</taxon>
    </lineage>
</organism>
<dbReference type="Pfam" id="PF00700">
    <property type="entry name" value="Flagellin_C"/>
    <property type="match status" value="1"/>
</dbReference>
<dbReference type="EMBL" id="LXYT01000002">
    <property type="protein sequence ID" value="OLY43425.1"/>
    <property type="molecule type" value="Genomic_DNA"/>
</dbReference>
<protein>
    <recommendedName>
        <fullName evidence="3">Flagellin</fullName>
    </recommendedName>
</protein>
<gene>
    <name evidence="7" type="ORF">PEB0149_008520</name>
</gene>
<dbReference type="GO" id="GO:0005198">
    <property type="term" value="F:structural molecule activity"/>
    <property type="evidence" value="ECO:0007669"/>
    <property type="project" value="UniProtKB-UniRule"/>
</dbReference>